<evidence type="ECO:0000313" key="1">
    <source>
        <dbReference type="EMBL" id="MDN4165601.1"/>
    </source>
</evidence>
<dbReference type="SUPFAM" id="SSF158446">
    <property type="entry name" value="IVS-encoded protein-like"/>
    <property type="match status" value="1"/>
</dbReference>
<dbReference type="InterPro" id="IPR012657">
    <property type="entry name" value="23S_rRNA-intervening_sequence"/>
</dbReference>
<gene>
    <name evidence="1" type="ORF">QWY31_08815</name>
</gene>
<dbReference type="Pfam" id="PF05635">
    <property type="entry name" value="23S_rRNA_IVP"/>
    <property type="match status" value="1"/>
</dbReference>
<dbReference type="EMBL" id="JAUHJS010000004">
    <property type="protein sequence ID" value="MDN4165601.1"/>
    <property type="molecule type" value="Genomic_DNA"/>
</dbReference>
<evidence type="ECO:0000313" key="2">
    <source>
        <dbReference type="Proteomes" id="UP001168552"/>
    </source>
</evidence>
<comment type="caution">
    <text evidence="1">The sequence shown here is derived from an EMBL/GenBank/DDBJ whole genome shotgun (WGS) entry which is preliminary data.</text>
</comment>
<sequence>MHNLKEIKVWQKAVELSIDIYQLTQSFPQEEKFGLVSQMRRSSVSIASNIAEGAGRSSDKEFAQFLAIANGSSFELLTQCTIRGKLQFLNIADFEKVENQIMELQKMIYAFKNRLKSNV</sequence>
<dbReference type="InterPro" id="IPR036583">
    <property type="entry name" value="23S_rRNA_IVS_sf"/>
</dbReference>
<dbReference type="RefSeq" id="WP_320004132.1">
    <property type="nucleotide sequence ID" value="NZ_JAUHJS010000004.1"/>
</dbReference>
<dbReference type="PANTHER" id="PTHR38471:SF2">
    <property type="entry name" value="FOUR HELIX BUNDLE PROTEIN"/>
    <property type="match status" value="1"/>
</dbReference>
<dbReference type="PANTHER" id="PTHR38471">
    <property type="entry name" value="FOUR HELIX BUNDLE PROTEIN"/>
    <property type="match status" value="1"/>
</dbReference>
<dbReference type="CDD" id="cd16377">
    <property type="entry name" value="23S_rRNA_IVP_like"/>
    <property type="match status" value="1"/>
</dbReference>
<accession>A0ABT8F574</accession>
<dbReference type="Gene3D" id="1.20.1440.60">
    <property type="entry name" value="23S rRNA-intervening sequence"/>
    <property type="match status" value="1"/>
</dbReference>
<name>A0ABT8F574_9BACT</name>
<proteinExistence type="predicted"/>
<organism evidence="1 2">
    <name type="scientific">Shiella aurantiaca</name>
    <dbReference type="NCBI Taxonomy" id="3058365"/>
    <lineage>
        <taxon>Bacteria</taxon>
        <taxon>Pseudomonadati</taxon>
        <taxon>Bacteroidota</taxon>
        <taxon>Cytophagia</taxon>
        <taxon>Cytophagales</taxon>
        <taxon>Shiellaceae</taxon>
        <taxon>Shiella</taxon>
    </lineage>
</organism>
<dbReference type="Proteomes" id="UP001168552">
    <property type="component" value="Unassembled WGS sequence"/>
</dbReference>
<protein>
    <submittedName>
        <fullName evidence="1">Four helix bundle protein</fullName>
    </submittedName>
</protein>
<dbReference type="NCBIfam" id="TIGR02436">
    <property type="entry name" value="four helix bundle protein"/>
    <property type="match status" value="1"/>
</dbReference>
<reference evidence="1" key="1">
    <citation type="submission" date="2023-06" db="EMBL/GenBank/DDBJ databases">
        <title>Cytophagales bacterium Strain LB-30, isolated from soil.</title>
        <authorList>
            <person name="Liu B."/>
        </authorList>
    </citation>
    <scope>NUCLEOTIDE SEQUENCE</scope>
    <source>
        <strain evidence="1">LB-30</strain>
    </source>
</reference>
<keyword evidence="2" id="KW-1185">Reference proteome</keyword>